<feature type="non-terminal residue" evidence="9">
    <location>
        <position position="1"/>
    </location>
</feature>
<dbReference type="PANTHER" id="PTHR10361">
    <property type="entry name" value="SODIUM-BILE ACID COTRANSPORTER"/>
    <property type="match status" value="1"/>
</dbReference>
<name>A0AAV2S1X8_MEGNR</name>
<comment type="subcellular location">
    <subcellularLocation>
        <location evidence="1">Membrane</location>
        <topology evidence="1">Multi-pass membrane protein</topology>
    </subcellularLocation>
</comment>
<comment type="caution">
    <text evidence="9">The sequence shown here is derived from an EMBL/GenBank/DDBJ whole genome shotgun (WGS) entry which is preliminary data.</text>
</comment>
<keyword evidence="5 7" id="KW-1133">Transmembrane helix</keyword>
<keyword evidence="4" id="KW-0813">Transport</keyword>
<feature type="transmembrane region" description="Helical" evidence="7">
    <location>
        <begin position="136"/>
        <end position="163"/>
    </location>
</feature>
<organism evidence="9 10">
    <name type="scientific">Meganyctiphanes norvegica</name>
    <name type="common">Northern krill</name>
    <name type="synonym">Thysanopoda norvegica</name>
    <dbReference type="NCBI Taxonomy" id="48144"/>
    <lineage>
        <taxon>Eukaryota</taxon>
        <taxon>Metazoa</taxon>
        <taxon>Ecdysozoa</taxon>
        <taxon>Arthropoda</taxon>
        <taxon>Crustacea</taxon>
        <taxon>Multicrustacea</taxon>
        <taxon>Malacostraca</taxon>
        <taxon>Eumalacostraca</taxon>
        <taxon>Eucarida</taxon>
        <taxon>Euphausiacea</taxon>
        <taxon>Euphausiidae</taxon>
        <taxon>Meganyctiphanes</taxon>
    </lineage>
</organism>
<evidence type="ECO:0000256" key="6">
    <source>
        <dbReference type="ARBA" id="ARBA00023136"/>
    </source>
</evidence>
<evidence type="ECO:0000256" key="5">
    <source>
        <dbReference type="ARBA" id="ARBA00022989"/>
    </source>
</evidence>
<keyword evidence="6 7" id="KW-0472">Membrane</keyword>
<reference evidence="9 10" key="1">
    <citation type="submission" date="2024-05" db="EMBL/GenBank/DDBJ databases">
        <authorList>
            <person name="Wallberg A."/>
        </authorList>
    </citation>
    <scope>NUCLEOTIDE SEQUENCE [LARGE SCALE GENOMIC DNA]</scope>
</reference>
<dbReference type="Proteomes" id="UP001497623">
    <property type="component" value="Unassembled WGS sequence"/>
</dbReference>
<evidence type="ECO:0008006" key="11">
    <source>
        <dbReference type="Google" id="ProtNLM"/>
    </source>
</evidence>
<evidence type="ECO:0000313" key="10">
    <source>
        <dbReference type="Proteomes" id="UP001497623"/>
    </source>
</evidence>
<keyword evidence="3 7" id="KW-0812">Transmembrane</keyword>
<dbReference type="InterPro" id="IPR004710">
    <property type="entry name" value="Bilac:Na_transpt"/>
</dbReference>
<accession>A0AAV2S1X8</accession>
<dbReference type="EMBL" id="CAXKWB010039327">
    <property type="protein sequence ID" value="CAL4152935.1"/>
    <property type="molecule type" value="Genomic_DNA"/>
</dbReference>
<dbReference type="GO" id="GO:0016020">
    <property type="term" value="C:membrane"/>
    <property type="evidence" value="ECO:0007669"/>
    <property type="project" value="UniProtKB-SubCell"/>
</dbReference>
<protein>
    <recommendedName>
        <fullName evidence="11">Solute carrier family 10 member 2</fullName>
    </recommendedName>
</protein>
<keyword evidence="8" id="KW-0732">Signal</keyword>
<feature type="transmembrane region" description="Helical" evidence="7">
    <location>
        <begin position="94"/>
        <end position="115"/>
    </location>
</feature>
<dbReference type="InterPro" id="IPR002657">
    <property type="entry name" value="BilAc:Na_symport/Acr3"/>
</dbReference>
<dbReference type="AlphaFoldDB" id="A0AAV2S1X8"/>
<feature type="chain" id="PRO_5043707795" description="Solute carrier family 10 member 2" evidence="8">
    <location>
        <begin position="19"/>
        <end position="215"/>
    </location>
</feature>
<gene>
    <name evidence="9" type="ORF">MNOR_LOCUS31110</name>
</gene>
<dbReference type="Pfam" id="PF01758">
    <property type="entry name" value="SBF"/>
    <property type="match status" value="1"/>
</dbReference>
<dbReference type="InterPro" id="IPR038770">
    <property type="entry name" value="Na+/solute_symporter_sf"/>
</dbReference>
<comment type="similarity">
    <text evidence="2">Belongs to the bile acid:sodium symporter (BASS) (TC 2.A.28) family.</text>
</comment>
<evidence type="ECO:0000256" key="1">
    <source>
        <dbReference type="ARBA" id="ARBA00004141"/>
    </source>
</evidence>
<feature type="signal peptide" evidence="8">
    <location>
        <begin position="1"/>
        <end position="18"/>
    </location>
</feature>
<evidence type="ECO:0000256" key="3">
    <source>
        <dbReference type="ARBA" id="ARBA00022692"/>
    </source>
</evidence>
<evidence type="ECO:0000256" key="2">
    <source>
        <dbReference type="ARBA" id="ARBA00006528"/>
    </source>
</evidence>
<keyword evidence="4" id="KW-0769">Symport</keyword>
<keyword evidence="10" id="KW-1185">Reference proteome</keyword>
<dbReference type="PANTHER" id="PTHR10361:SF28">
    <property type="entry name" value="P3 PROTEIN-RELATED"/>
    <property type="match status" value="1"/>
</dbReference>
<feature type="transmembrane region" description="Helical" evidence="7">
    <location>
        <begin position="183"/>
        <end position="207"/>
    </location>
</feature>
<sequence length="215" mass="23881">SFRMFCVLLFIQFVVSRAANHSLNIEENYQLYGVTEAVSNPLHETAEGNPHFLQDITKITEPNSTSEDNRHLSSNNTTFLHVEPKWRIILDKTASLMMMVITVSAMLAMGAATSWREVWNHSKNPSRAIIGMVGQFVMLPALSVCMSLAFSLTPTEAIGVLVVSCSPGGSASNFFTYWLDGDLALSIVMTTWSSALSVGTMPLNIWIYSRIWIVR</sequence>
<dbReference type="Gene3D" id="1.20.1530.20">
    <property type="match status" value="1"/>
</dbReference>
<evidence type="ECO:0000256" key="7">
    <source>
        <dbReference type="SAM" id="Phobius"/>
    </source>
</evidence>
<evidence type="ECO:0000256" key="8">
    <source>
        <dbReference type="SAM" id="SignalP"/>
    </source>
</evidence>
<dbReference type="GO" id="GO:0008508">
    <property type="term" value="F:bile acid:sodium symporter activity"/>
    <property type="evidence" value="ECO:0007669"/>
    <property type="project" value="TreeGrafter"/>
</dbReference>
<proteinExistence type="inferred from homology"/>
<evidence type="ECO:0000313" key="9">
    <source>
        <dbReference type="EMBL" id="CAL4152935.1"/>
    </source>
</evidence>
<evidence type="ECO:0000256" key="4">
    <source>
        <dbReference type="ARBA" id="ARBA00022847"/>
    </source>
</evidence>